<dbReference type="GO" id="GO:0005524">
    <property type="term" value="F:ATP binding"/>
    <property type="evidence" value="ECO:0007669"/>
    <property type="project" value="InterPro"/>
</dbReference>
<protein>
    <recommendedName>
        <fullName evidence="4">Alpha-type protein kinase domain-containing protein</fullName>
    </recommendedName>
</protein>
<dbReference type="AlphaFoldDB" id="A0A9W8JA34"/>
<feature type="domain" description="Alpha-type protein kinase" evidence="4">
    <location>
        <begin position="153"/>
        <end position="383"/>
    </location>
</feature>
<dbReference type="Proteomes" id="UP001140091">
    <property type="component" value="Unassembled WGS sequence"/>
</dbReference>
<evidence type="ECO:0000313" key="6">
    <source>
        <dbReference type="Proteomes" id="UP001140091"/>
    </source>
</evidence>
<dbReference type="EMBL" id="JANBPK010000894">
    <property type="protein sequence ID" value="KAJ2929128.1"/>
    <property type="molecule type" value="Genomic_DNA"/>
</dbReference>
<evidence type="ECO:0000256" key="3">
    <source>
        <dbReference type="ARBA" id="ARBA00022777"/>
    </source>
</evidence>
<comment type="caution">
    <text evidence="5">The sequence shown here is derived from an EMBL/GenBank/DDBJ whole genome shotgun (WGS) entry which is preliminary data.</text>
</comment>
<keyword evidence="2" id="KW-0808">Transferase</keyword>
<reference evidence="5" key="1">
    <citation type="submission" date="2022-06" db="EMBL/GenBank/DDBJ databases">
        <title>Genome Sequence of Candolleomyces eurysporus.</title>
        <authorList>
            <person name="Buettner E."/>
        </authorList>
    </citation>
    <scope>NUCLEOTIDE SEQUENCE</scope>
    <source>
        <strain evidence="5">VTCC 930004</strain>
    </source>
</reference>
<keyword evidence="3" id="KW-0418">Kinase</keyword>
<dbReference type="PROSITE" id="PS51158">
    <property type="entry name" value="ALPHA_KINASE"/>
    <property type="match status" value="1"/>
</dbReference>
<dbReference type="InterPro" id="IPR004166">
    <property type="entry name" value="a-kinase_dom"/>
</dbReference>
<evidence type="ECO:0000259" key="4">
    <source>
        <dbReference type="PROSITE" id="PS51158"/>
    </source>
</evidence>
<dbReference type="GO" id="GO:0004674">
    <property type="term" value="F:protein serine/threonine kinase activity"/>
    <property type="evidence" value="ECO:0007669"/>
    <property type="project" value="UniProtKB-KW"/>
</dbReference>
<organism evidence="5 6">
    <name type="scientific">Candolleomyces eurysporus</name>
    <dbReference type="NCBI Taxonomy" id="2828524"/>
    <lineage>
        <taxon>Eukaryota</taxon>
        <taxon>Fungi</taxon>
        <taxon>Dikarya</taxon>
        <taxon>Basidiomycota</taxon>
        <taxon>Agaricomycotina</taxon>
        <taxon>Agaricomycetes</taxon>
        <taxon>Agaricomycetidae</taxon>
        <taxon>Agaricales</taxon>
        <taxon>Agaricineae</taxon>
        <taxon>Psathyrellaceae</taxon>
        <taxon>Candolleomyces</taxon>
    </lineage>
</organism>
<evidence type="ECO:0000256" key="2">
    <source>
        <dbReference type="ARBA" id="ARBA00022679"/>
    </source>
</evidence>
<name>A0A9W8JA34_9AGAR</name>
<feature type="non-terminal residue" evidence="5">
    <location>
        <position position="1"/>
    </location>
</feature>
<gene>
    <name evidence="5" type="ORF">H1R20_g7965</name>
</gene>
<sequence length="383" mass="42745">MSEVFDDALANVNHHRSKIYGMDLIETEVELCFVGNKTFLRNTEGGTVNDVCMQYLTGPMGEYYSQPKPATSKHATSAAACVQPVLSLELFINKVLFHKDRANLSIVQMQWYSVGPQVERCKAEVSKHPDGNKKKAPTTKITIEQAKCVQSQIDSQVKVSWLDDVLNTTAATAIISHAVFAAGHTKRVYELEIEGDDGAYVAKRFFRGGKNGRVTAEENESLLECELIQLKVLEWLVEEFLNHARSNDSSVEHFGNISVSDGFLIRKIGEPSTPSGFPSEDINGTVWLVEPKRTRSVVKFCGTLGHPEWNDKVGMMISALCHWIYIFMRKTEVYSDIQGSYMTIDGTDTLILFDPMTHTLNQDSSIGDYGEKGIAKFLADEEI</sequence>
<evidence type="ECO:0000256" key="1">
    <source>
        <dbReference type="ARBA" id="ARBA00022527"/>
    </source>
</evidence>
<dbReference type="InterPro" id="IPR011009">
    <property type="entry name" value="Kinase-like_dom_sf"/>
</dbReference>
<evidence type="ECO:0000313" key="5">
    <source>
        <dbReference type="EMBL" id="KAJ2929128.1"/>
    </source>
</evidence>
<proteinExistence type="predicted"/>
<keyword evidence="1" id="KW-0723">Serine/threonine-protein kinase</keyword>
<dbReference type="CDD" id="cd04515">
    <property type="entry name" value="Alpha_kinase"/>
    <property type="match status" value="1"/>
</dbReference>
<keyword evidence="6" id="KW-1185">Reference proteome</keyword>
<dbReference type="OrthoDB" id="2744370at2759"/>
<dbReference type="Gene3D" id="3.20.200.10">
    <property type="entry name" value="MHCK/EF2 kinase"/>
    <property type="match status" value="1"/>
</dbReference>
<dbReference type="SUPFAM" id="SSF56112">
    <property type="entry name" value="Protein kinase-like (PK-like)"/>
    <property type="match status" value="1"/>
</dbReference>
<dbReference type="Pfam" id="PF02816">
    <property type="entry name" value="Alpha_kinase"/>
    <property type="match status" value="1"/>
</dbReference>
<accession>A0A9W8JA34</accession>